<dbReference type="Proteomes" id="UP000035065">
    <property type="component" value="Unassembled WGS sequence"/>
</dbReference>
<proteinExistence type="predicted"/>
<keyword evidence="2" id="KW-1185">Reference proteome</keyword>
<dbReference type="AlphaFoldDB" id="F1YFN1"/>
<evidence type="ECO:0008006" key="3">
    <source>
        <dbReference type="Google" id="ProtNLM"/>
    </source>
</evidence>
<comment type="caution">
    <text evidence="1">The sequence shown here is derived from an EMBL/GenBank/DDBJ whole genome shotgun (WGS) entry which is preliminary data.</text>
</comment>
<evidence type="ECO:0000313" key="1">
    <source>
        <dbReference type="EMBL" id="EGD56663.1"/>
    </source>
</evidence>
<gene>
    <name evidence="1" type="ORF">SCNU_03892</name>
</gene>
<dbReference type="RefSeq" id="WP_009678047.1">
    <property type="nucleotide sequence ID" value="NZ_AEUD01000002.1"/>
</dbReference>
<dbReference type="STRING" id="644548.SCNU_03892"/>
<name>F1YFN1_9ACTN</name>
<accession>F1YFN1</accession>
<organism evidence="1 2">
    <name type="scientific">Gordonia neofelifaecis NRRL B-59395</name>
    <dbReference type="NCBI Taxonomy" id="644548"/>
    <lineage>
        <taxon>Bacteria</taxon>
        <taxon>Bacillati</taxon>
        <taxon>Actinomycetota</taxon>
        <taxon>Actinomycetes</taxon>
        <taxon>Mycobacteriales</taxon>
        <taxon>Gordoniaceae</taxon>
        <taxon>Gordonia</taxon>
    </lineage>
</organism>
<evidence type="ECO:0000313" key="2">
    <source>
        <dbReference type="Proteomes" id="UP000035065"/>
    </source>
</evidence>
<dbReference type="eggNOG" id="COG5340">
    <property type="taxonomic scope" value="Bacteria"/>
</dbReference>
<dbReference type="OrthoDB" id="5517693at2"/>
<reference evidence="1 2" key="1">
    <citation type="journal article" date="2011" name="J. Bacteriol.">
        <title>Draft Genome Sequence of Gordonia neofelifaecis NRRL B-59395, a Cholesterol-Degrading Actinomycete.</title>
        <authorList>
            <person name="Ge F."/>
            <person name="Li W."/>
            <person name="Chen G."/>
            <person name="Liu Y."/>
            <person name="Zhang G."/>
            <person name="Yong B."/>
            <person name="Wang Q."/>
            <person name="Wang N."/>
            <person name="Huang Z."/>
            <person name="Li W."/>
            <person name="Wang J."/>
            <person name="Wu C."/>
            <person name="Xie Q."/>
            <person name="Liu G."/>
        </authorList>
    </citation>
    <scope>NUCLEOTIDE SEQUENCE [LARGE SCALE GENOMIC DNA]</scope>
    <source>
        <strain evidence="1 2">NRRL B-59395</strain>
    </source>
</reference>
<sequence length="307" mass="34353">MWPTDRHGLVHRDDALQNGISDRRIAAAVRTGELIVAVRGTYLPAAVLVGRDDSEAHVYRQRCIAAALGPGRPVLSHDSAAAVHGIDLLYPDRSRVHVTNGRLSGGSRRPRRVIHNGLLADDDVVELDGVRVTSAARTVADIALSTTRLPQALTALDSGLRAGLLVHEIEPRFHTGRRNCGFARHALSFADGDSASPGESWSRAQMIEARLPLPRLQVEYRLASGRRAFCDFGVDDRFVGEFDGLIKYRRDMRGGEEPEEVVIREKLREDELRDLGLDVARWIWDDLRARRLVPRLERHYDKLGIRY</sequence>
<protein>
    <recommendedName>
        <fullName evidence="3">Transcriptional regulator, AbiEi antitoxin, Type IV TA system</fullName>
    </recommendedName>
</protein>
<dbReference type="EMBL" id="AEUD01000002">
    <property type="protein sequence ID" value="EGD56663.1"/>
    <property type="molecule type" value="Genomic_DNA"/>
</dbReference>